<feature type="transmembrane region" description="Helical" evidence="1">
    <location>
        <begin position="49"/>
        <end position="68"/>
    </location>
</feature>
<dbReference type="AlphaFoldDB" id="A0A0V1A8K0"/>
<evidence type="ECO:0000313" key="2">
    <source>
        <dbReference type="EMBL" id="KRY21170.1"/>
    </source>
</evidence>
<proteinExistence type="predicted"/>
<reference evidence="2 3" key="1">
    <citation type="submission" date="2015-01" db="EMBL/GenBank/DDBJ databases">
        <title>Evolution of Trichinella species and genotypes.</title>
        <authorList>
            <person name="Korhonen P.K."/>
            <person name="Edoardo P."/>
            <person name="Giuseppe L.R."/>
            <person name="Gasser R.B."/>
        </authorList>
    </citation>
    <scope>NUCLEOTIDE SEQUENCE [LARGE SCALE GENOMIC DNA]</scope>
    <source>
        <strain evidence="2">ISS2496</strain>
    </source>
</reference>
<organism evidence="2 3">
    <name type="scientific">Trichinella patagoniensis</name>
    <dbReference type="NCBI Taxonomy" id="990121"/>
    <lineage>
        <taxon>Eukaryota</taxon>
        <taxon>Metazoa</taxon>
        <taxon>Ecdysozoa</taxon>
        <taxon>Nematoda</taxon>
        <taxon>Enoplea</taxon>
        <taxon>Dorylaimia</taxon>
        <taxon>Trichinellida</taxon>
        <taxon>Trichinellidae</taxon>
        <taxon>Trichinella</taxon>
    </lineage>
</organism>
<keyword evidence="1" id="KW-1133">Transmembrane helix</keyword>
<accession>A0A0V1A8K0</accession>
<protein>
    <submittedName>
        <fullName evidence="2">Uncharacterized protein</fullName>
    </submittedName>
</protein>
<keyword evidence="1" id="KW-0472">Membrane</keyword>
<keyword evidence="3" id="KW-1185">Reference proteome</keyword>
<evidence type="ECO:0000256" key="1">
    <source>
        <dbReference type="SAM" id="Phobius"/>
    </source>
</evidence>
<feature type="transmembrane region" description="Helical" evidence="1">
    <location>
        <begin position="17"/>
        <end position="37"/>
    </location>
</feature>
<name>A0A0V1A8K0_9BILA</name>
<evidence type="ECO:0000313" key="3">
    <source>
        <dbReference type="Proteomes" id="UP000054783"/>
    </source>
</evidence>
<sequence length="69" mass="8112">MYCNRQLDANVTMSHRLIVLEFHLIFEICFQIFNLLGWRKIESAAKFTCLQPAATTIYLFLTVCIRLID</sequence>
<keyword evidence="1" id="KW-0812">Transmembrane</keyword>
<comment type="caution">
    <text evidence="2">The sequence shown here is derived from an EMBL/GenBank/DDBJ whole genome shotgun (WGS) entry which is preliminary data.</text>
</comment>
<gene>
    <name evidence="2" type="ORF">T12_7403</name>
</gene>
<dbReference type="EMBL" id="JYDQ01000018">
    <property type="protein sequence ID" value="KRY21170.1"/>
    <property type="molecule type" value="Genomic_DNA"/>
</dbReference>
<dbReference type="Proteomes" id="UP000054783">
    <property type="component" value="Unassembled WGS sequence"/>
</dbReference>